<dbReference type="SUPFAM" id="SSF81665">
    <property type="entry name" value="Calcium ATPase, transmembrane domain M"/>
    <property type="match status" value="1"/>
</dbReference>
<feature type="compositionally biased region" description="Basic and acidic residues" evidence="1">
    <location>
        <begin position="1"/>
        <end position="12"/>
    </location>
</feature>
<accession>A0A087USV5</accession>
<dbReference type="AlphaFoldDB" id="A0A087USV5"/>
<feature type="domain" description="Cation-transporting P-type ATPase N-terminal" evidence="2">
    <location>
        <begin position="5"/>
        <end position="39"/>
    </location>
</feature>
<proteinExistence type="predicted"/>
<gene>
    <name evidence="3" type="ORF">X975_13100</name>
</gene>
<evidence type="ECO:0000313" key="3">
    <source>
        <dbReference type="EMBL" id="KFM80444.1"/>
    </source>
</evidence>
<dbReference type="OrthoDB" id="3352408at2759"/>
<dbReference type="InterPro" id="IPR004014">
    <property type="entry name" value="ATPase_P-typ_cation-transptr_N"/>
</dbReference>
<dbReference type="Proteomes" id="UP000054359">
    <property type="component" value="Unassembled WGS sequence"/>
</dbReference>
<organism evidence="3 4">
    <name type="scientific">Stegodyphus mimosarum</name>
    <name type="common">African social velvet spider</name>
    <dbReference type="NCBI Taxonomy" id="407821"/>
    <lineage>
        <taxon>Eukaryota</taxon>
        <taxon>Metazoa</taxon>
        <taxon>Ecdysozoa</taxon>
        <taxon>Arthropoda</taxon>
        <taxon>Chelicerata</taxon>
        <taxon>Arachnida</taxon>
        <taxon>Araneae</taxon>
        <taxon>Araneomorphae</taxon>
        <taxon>Entelegynae</taxon>
        <taxon>Eresoidea</taxon>
        <taxon>Eresidae</taxon>
        <taxon>Stegodyphus</taxon>
    </lineage>
</organism>
<evidence type="ECO:0000259" key="2">
    <source>
        <dbReference type="Pfam" id="PF00690"/>
    </source>
</evidence>
<dbReference type="Pfam" id="PF00690">
    <property type="entry name" value="Cation_ATPase_N"/>
    <property type="match status" value="1"/>
</dbReference>
<sequence>MEIAHTKTREEILECFGTDPERGLSPTQVRNLQEKYGPN</sequence>
<feature type="region of interest" description="Disordered" evidence="1">
    <location>
        <begin position="1"/>
        <end position="39"/>
    </location>
</feature>
<dbReference type="InterPro" id="IPR023298">
    <property type="entry name" value="ATPase_P-typ_TM_dom_sf"/>
</dbReference>
<evidence type="ECO:0000256" key="1">
    <source>
        <dbReference type="SAM" id="MobiDB-lite"/>
    </source>
</evidence>
<reference evidence="3 4" key="1">
    <citation type="submission" date="2013-11" db="EMBL/GenBank/DDBJ databases">
        <title>Genome sequencing of Stegodyphus mimosarum.</title>
        <authorList>
            <person name="Bechsgaard J."/>
        </authorList>
    </citation>
    <scope>NUCLEOTIDE SEQUENCE [LARGE SCALE GENOMIC DNA]</scope>
</reference>
<feature type="non-terminal residue" evidence="3">
    <location>
        <position position="39"/>
    </location>
</feature>
<evidence type="ECO:0000313" key="4">
    <source>
        <dbReference type="Proteomes" id="UP000054359"/>
    </source>
</evidence>
<dbReference type="EMBL" id="KK121419">
    <property type="protein sequence ID" value="KFM80444.1"/>
    <property type="molecule type" value="Genomic_DNA"/>
</dbReference>
<protein>
    <submittedName>
        <fullName evidence="3">Calcium-transporting ATPase sarcoplasmic/endoplasmic reticulum type</fullName>
    </submittedName>
</protein>
<dbReference type="STRING" id="407821.A0A087USV5"/>
<keyword evidence="4" id="KW-1185">Reference proteome</keyword>
<name>A0A087USV5_STEMI</name>